<dbReference type="Proteomes" id="UP000299102">
    <property type="component" value="Unassembled WGS sequence"/>
</dbReference>
<evidence type="ECO:0000313" key="1">
    <source>
        <dbReference type="EMBL" id="GBP41079.1"/>
    </source>
</evidence>
<dbReference type="AlphaFoldDB" id="A0A4C1VSA1"/>
<organism evidence="1 2">
    <name type="scientific">Eumeta variegata</name>
    <name type="common">Bagworm moth</name>
    <name type="synonym">Eumeta japonica</name>
    <dbReference type="NCBI Taxonomy" id="151549"/>
    <lineage>
        <taxon>Eukaryota</taxon>
        <taxon>Metazoa</taxon>
        <taxon>Ecdysozoa</taxon>
        <taxon>Arthropoda</taxon>
        <taxon>Hexapoda</taxon>
        <taxon>Insecta</taxon>
        <taxon>Pterygota</taxon>
        <taxon>Neoptera</taxon>
        <taxon>Endopterygota</taxon>
        <taxon>Lepidoptera</taxon>
        <taxon>Glossata</taxon>
        <taxon>Ditrysia</taxon>
        <taxon>Tineoidea</taxon>
        <taxon>Psychidae</taxon>
        <taxon>Oiketicinae</taxon>
        <taxon>Eumeta</taxon>
    </lineage>
</organism>
<dbReference type="EMBL" id="BGZK01000392">
    <property type="protein sequence ID" value="GBP41079.1"/>
    <property type="molecule type" value="Genomic_DNA"/>
</dbReference>
<reference evidence="1 2" key="1">
    <citation type="journal article" date="2019" name="Commun. Biol.">
        <title>The bagworm genome reveals a unique fibroin gene that provides high tensile strength.</title>
        <authorList>
            <person name="Kono N."/>
            <person name="Nakamura H."/>
            <person name="Ohtoshi R."/>
            <person name="Tomita M."/>
            <person name="Numata K."/>
            <person name="Arakawa K."/>
        </authorList>
    </citation>
    <scope>NUCLEOTIDE SEQUENCE [LARGE SCALE GENOMIC DNA]</scope>
</reference>
<gene>
    <name evidence="1" type="ORF">EVAR_32901_1</name>
</gene>
<accession>A0A4C1VSA1</accession>
<comment type="caution">
    <text evidence="1">The sequence shown here is derived from an EMBL/GenBank/DDBJ whole genome shotgun (WGS) entry which is preliminary data.</text>
</comment>
<name>A0A4C1VSA1_EUMVA</name>
<evidence type="ECO:0000313" key="2">
    <source>
        <dbReference type="Proteomes" id="UP000299102"/>
    </source>
</evidence>
<proteinExistence type="predicted"/>
<protein>
    <submittedName>
        <fullName evidence="1">Uncharacterized protein</fullName>
    </submittedName>
</protein>
<keyword evidence="2" id="KW-1185">Reference proteome</keyword>
<sequence>MLIFDVDSGPYRNRRRYLATLVRESSTRLFLRVQVRDGGLMLPHARTSSRRGYDPDGPVVMAPFQGSKLERLPSQPKIKRSYQWVHQHHPQPLRPSLGVMVKWWVAAPSGSEKLDDGQPQRSG</sequence>